<accession>A0A9D2U5F6</accession>
<gene>
    <name evidence="1" type="ORF">H9913_10565</name>
</gene>
<dbReference type="Proteomes" id="UP000823850">
    <property type="component" value="Unassembled WGS sequence"/>
</dbReference>
<reference evidence="1" key="2">
    <citation type="submission" date="2021-04" db="EMBL/GenBank/DDBJ databases">
        <authorList>
            <person name="Gilroy R."/>
        </authorList>
    </citation>
    <scope>NUCLEOTIDE SEQUENCE</scope>
    <source>
        <strain evidence="1">ChiW19-6364</strain>
    </source>
</reference>
<name>A0A9D2U5F6_9FIRM</name>
<comment type="caution">
    <text evidence="1">The sequence shown here is derived from an EMBL/GenBank/DDBJ whole genome shotgun (WGS) entry which is preliminary data.</text>
</comment>
<organism evidence="1 2">
    <name type="scientific">Candidatus Blautia stercoripullorum</name>
    <dbReference type="NCBI Taxonomy" id="2838502"/>
    <lineage>
        <taxon>Bacteria</taxon>
        <taxon>Bacillati</taxon>
        <taxon>Bacillota</taxon>
        <taxon>Clostridia</taxon>
        <taxon>Lachnospirales</taxon>
        <taxon>Lachnospiraceae</taxon>
        <taxon>Blautia</taxon>
    </lineage>
</organism>
<protein>
    <submittedName>
        <fullName evidence="1">Uncharacterized protein</fullName>
    </submittedName>
</protein>
<dbReference type="AlphaFoldDB" id="A0A9D2U5F6"/>
<reference evidence="1" key="1">
    <citation type="journal article" date="2021" name="PeerJ">
        <title>Extensive microbial diversity within the chicken gut microbiome revealed by metagenomics and culture.</title>
        <authorList>
            <person name="Gilroy R."/>
            <person name="Ravi A."/>
            <person name="Getino M."/>
            <person name="Pursley I."/>
            <person name="Horton D.L."/>
            <person name="Alikhan N.F."/>
            <person name="Baker D."/>
            <person name="Gharbi K."/>
            <person name="Hall N."/>
            <person name="Watson M."/>
            <person name="Adriaenssens E.M."/>
            <person name="Foster-Nyarko E."/>
            <person name="Jarju S."/>
            <person name="Secka A."/>
            <person name="Antonio M."/>
            <person name="Oren A."/>
            <person name="Chaudhuri R.R."/>
            <person name="La Ragione R."/>
            <person name="Hildebrand F."/>
            <person name="Pallen M.J."/>
        </authorList>
    </citation>
    <scope>NUCLEOTIDE SEQUENCE</scope>
    <source>
        <strain evidence="1">ChiW19-6364</strain>
    </source>
</reference>
<evidence type="ECO:0000313" key="1">
    <source>
        <dbReference type="EMBL" id="HJD40457.1"/>
    </source>
</evidence>
<dbReference type="EMBL" id="DWUX01000188">
    <property type="protein sequence ID" value="HJD40457.1"/>
    <property type="molecule type" value="Genomic_DNA"/>
</dbReference>
<evidence type="ECO:0000313" key="2">
    <source>
        <dbReference type="Proteomes" id="UP000823850"/>
    </source>
</evidence>
<sequence>MRFLKSLFCKVFVSEKGKTRVAGAFVMIDDIVSEAELMDVIDTIVFLK</sequence>
<proteinExistence type="predicted"/>